<keyword evidence="2" id="KW-1185">Reference proteome</keyword>
<evidence type="ECO:0000313" key="2">
    <source>
        <dbReference type="Proteomes" id="UP000499080"/>
    </source>
</evidence>
<dbReference type="Proteomes" id="UP000499080">
    <property type="component" value="Unassembled WGS sequence"/>
</dbReference>
<comment type="caution">
    <text evidence="1">The sequence shown here is derived from an EMBL/GenBank/DDBJ whole genome shotgun (WGS) entry which is preliminary data.</text>
</comment>
<dbReference type="EMBL" id="BGPR01001012">
    <property type="protein sequence ID" value="GBM42985.1"/>
    <property type="molecule type" value="Genomic_DNA"/>
</dbReference>
<dbReference type="AlphaFoldDB" id="A0A4Y2FR89"/>
<organism evidence="1 2">
    <name type="scientific">Araneus ventricosus</name>
    <name type="common">Orbweaver spider</name>
    <name type="synonym">Epeira ventricosa</name>
    <dbReference type="NCBI Taxonomy" id="182803"/>
    <lineage>
        <taxon>Eukaryota</taxon>
        <taxon>Metazoa</taxon>
        <taxon>Ecdysozoa</taxon>
        <taxon>Arthropoda</taxon>
        <taxon>Chelicerata</taxon>
        <taxon>Arachnida</taxon>
        <taxon>Araneae</taxon>
        <taxon>Araneomorphae</taxon>
        <taxon>Entelegynae</taxon>
        <taxon>Araneoidea</taxon>
        <taxon>Araneidae</taxon>
        <taxon>Araneus</taxon>
    </lineage>
</organism>
<accession>A0A4Y2FR89</accession>
<name>A0A4Y2FR89_ARAVE</name>
<gene>
    <name evidence="1" type="ORF">AVEN_168553_1</name>
</gene>
<reference evidence="1 2" key="1">
    <citation type="journal article" date="2019" name="Sci. Rep.">
        <title>Orb-weaving spider Araneus ventricosus genome elucidates the spidroin gene catalogue.</title>
        <authorList>
            <person name="Kono N."/>
            <person name="Nakamura H."/>
            <person name="Ohtoshi R."/>
            <person name="Moran D.A.P."/>
            <person name="Shinohara A."/>
            <person name="Yoshida Y."/>
            <person name="Fujiwara M."/>
            <person name="Mori M."/>
            <person name="Tomita M."/>
            <person name="Arakawa K."/>
        </authorList>
    </citation>
    <scope>NUCLEOTIDE SEQUENCE [LARGE SCALE GENOMIC DNA]</scope>
</reference>
<sequence length="96" mass="11053">MWPSTLLISHGCAKEQFLLQETKVSASQISNFYKNCLVVFKFTNLLTLHVISRRLLTTQQRSEHIEATWSTFAFIRAKNWGTNHSSQESSSTFTLQ</sequence>
<proteinExistence type="predicted"/>
<evidence type="ECO:0000313" key="1">
    <source>
        <dbReference type="EMBL" id="GBM42985.1"/>
    </source>
</evidence>
<protein>
    <submittedName>
        <fullName evidence="1">Uncharacterized protein</fullName>
    </submittedName>
</protein>